<dbReference type="AlphaFoldDB" id="A0A8E2DWK8"/>
<feature type="chain" id="PRO_5034755017" evidence="1">
    <location>
        <begin position="24"/>
        <end position="90"/>
    </location>
</feature>
<gene>
    <name evidence="2" type="ORF">K432DRAFT_411045</name>
</gene>
<keyword evidence="3" id="KW-1185">Reference proteome</keyword>
<dbReference type="EMBL" id="KV746011">
    <property type="protein sequence ID" value="OCK73060.1"/>
    <property type="molecule type" value="Genomic_DNA"/>
</dbReference>
<reference evidence="2 3" key="1">
    <citation type="journal article" date="2016" name="Nat. Commun.">
        <title>Ectomycorrhizal ecology is imprinted in the genome of the dominant symbiotic fungus Cenococcum geophilum.</title>
        <authorList>
            <consortium name="DOE Joint Genome Institute"/>
            <person name="Peter M."/>
            <person name="Kohler A."/>
            <person name="Ohm R.A."/>
            <person name="Kuo A."/>
            <person name="Krutzmann J."/>
            <person name="Morin E."/>
            <person name="Arend M."/>
            <person name="Barry K.W."/>
            <person name="Binder M."/>
            <person name="Choi C."/>
            <person name="Clum A."/>
            <person name="Copeland A."/>
            <person name="Grisel N."/>
            <person name="Haridas S."/>
            <person name="Kipfer T."/>
            <person name="LaButti K."/>
            <person name="Lindquist E."/>
            <person name="Lipzen A."/>
            <person name="Maire R."/>
            <person name="Meier B."/>
            <person name="Mihaltcheva S."/>
            <person name="Molinier V."/>
            <person name="Murat C."/>
            <person name="Poggeler S."/>
            <person name="Quandt C.A."/>
            <person name="Sperisen C."/>
            <person name="Tritt A."/>
            <person name="Tisserant E."/>
            <person name="Crous P.W."/>
            <person name="Henrissat B."/>
            <person name="Nehls U."/>
            <person name="Egli S."/>
            <person name="Spatafora J.W."/>
            <person name="Grigoriev I.V."/>
            <person name="Martin F.M."/>
        </authorList>
    </citation>
    <scope>NUCLEOTIDE SEQUENCE [LARGE SCALE GENOMIC DNA]</scope>
    <source>
        <strain evidence="2 3">CBS 459.81</strain>
    </source>
</reference>
<accession>A0A8E2DWK8</accession>
<sequence length="90" mass="9801">MRLFSIAAATFVAVLCTANPVASTEFDFSKRDCSATRTFLQIVVITDLETPVSITRARVGAELVKRECRGGPGERSNMVVWKPNLVAISI</sequence>
<keyword evidence="1" id="KW-0732">Signal</keyword>
<name>A0A8E2DWK8_9PEZI</name>
<protein>
    <submittedName>
        <fullName evidence="2">Uncharacterized protein</fullName>
    </submittedName>
</protein>
<proteinExistence type="predicted"/>
<organism evidence="2 3">
    <name type="scientific">Lepidopterella palustris CBS 459.81</name>
    <dbReference type="NCBI Taxonomy" id="1314670"/>
    <lineage>
        <taxon>Eukaryota</taxon>
        <taxon>Fungi</taxon>
        <taxon>Dikarya</taxon>
        <taxon>Ascomycota</taxon>
        <taxon>Pezizomycotina</taxon>
        <taxon>Dothideomycetes</taxon>
        <taxon>Pleosporomycetidae</taxon>
        <taxon>Mytilinidiales</taxon>
        <taxon>Argynnaceae</taxon>
        <taxon>Lepidopterella</taxon>
    </lineage>
</organism>
<feature type="signal peptide" evidence="1">
    <location>
        <begin position="1"/>
        <end position="23"/>
    </location>
</feature>
<evidence type="ECO:0000313" key="2">
    <source>
        <dbReference type="EMBL" id="OCK73060.1"/>
    </source>
</evidence>
<evidence type="ECO:0000256" key="1">
    <source>
        <dbReference type="SAM" id="SignalP"/>
    </source>
</evidence>
<dbReference type="Proteomes" id="UP000250266">
    <property type="component" value="Unassembled WGS sequence"/>
</dbReference>
<evidence type="ECO:0000313" key="3">
    <source>
        <dbReference type="Proteomes" id="UP000250266"/>
    </source>
</evidence>